<dbReference type="Proteomes" id="UP000812961">
    <property type="component" value="Unassembled WGS sequence"/>
</dbReference>
<dbReference type="RefSeq" id="WP_220250897.1">
    <property type="nucleotide sequence ID" value="NZ_JAICCF010000003.1"/>
</dbReference>
<evidence type="ECO:0008006" key="3">
    <source>
        <dbReference type="Google" id="ProtNLM"/>
    </source>
</evidence>
<gene>
    <name evidence="1" type="ORF">K1Y79_14610</name>
</gene>
<proteinExistence type="predicted"/>
<accession>A0ABS7GD17</accession>
<name>A0ABS7GD17_9BACT</name>
<comment type="caution">
    <text evidence="1">The sequence shown here is derived from an EMBL/GenBank/DDBJ whole genome shotgun (WGS) entry which is preliminary data.</text>
</comment>
<keyword evidence="2" id="KW-1185">Reference proteome</keyword>
<organism evidence="1 2">
    <name type="scientific">Chitinophaga rhizophila</name>
    <dbReference type="NCBI Taxonomy" id="2866212"/>
    <lineage>
        <taxon>Bacteria</taxon>
        <taxon>Pseudomonadati</taxon>
        <taxon>Bacteroidota</taxon>
        <taxon>Chitinophagia</taxon>
        <taxon>Chitinophagales</taxon>
        <taxon>Chitinophagaceae</taxon>
        <taxon>Chitinophaga</taxon>
    </lineage>
</organism>
<evidence type="ECO:0000313" key="2">
    <source>
        <dbReference type="Proteomes" id="UP000812961"/>
    </source>
</evidence>
<evidence type="ECO:0000313" key="1">
    <source>
        <dbReference type="EMBL" id="MBW8685569.1"/>
    </source>
</evidence>
<reference evidence="1 2" key="1">
    <citation type="submission" date="2021-08" db="EMBL/GenBank/DDBJ databases">
        <title>The genome sequence of Chitinophaga sp. B61.</title>
        <authorList>
            <person name="Zhang X."/>
        </authorList>
    </citation>
    <scope>NUCLEOTIDE SEQUENCE [LARGE SCALE GENOMIC DNA]</scope>
    <source>
        <strain evidence="1 2">B61</strain>
    </source>
</reference>
<sequence length="101" mass="11350">MIIVKATYGVKEDYIATNKQNINTFLQDFRRLGDDFKYTVYSNGGTFVHLSHFKNEAIQAIVLATPSFKAFQQARDASGLIIPHQIEVLSLEGSTAEIFVH</sequence>
<dbReference type="EMBL" id="JAICCF010000003">
    <property type="protein sequence ID" value="MBW8685569.1"/>
    <property type="molecule type" value="Genomic_DNA"/>
</dbReference>
<protein>
    <recommendedName>
        <fullName evidence="3">Quinol monooxygenase YgiN</fullName>
    </recommendedName>
</protein>